<evidence type="ECO:0000313" key="1">
    <source>
        <dbReference type="EMBL" id="KAI5673818.1"/>
    </source>
</evidence>
<gene>
    <name evidence="1" type="ORF">M9H77_14182</name>
</gene>
<proteinExistence type="predicted"/>
<keyword evidence="2" id="KW-1185">Reference proteome</keyword>
<accession>A0ACC0BMG3</accession>
<evidence type="ECO:0000313" key="2">
    <source>
        <dbReference type="Proteomes" id="UP001060085"/>
    </source>
</evidence>
<comment type="caution">
    <text evidence="1">The sequence shown here is derived from an EMBL/GenBank/DDBJ whole genome shotgun (WGS) entry which is preliminary data.</text>
</comment>
<sequence>MENYEETNIVPFFDVEEFDCDVIGHSSCICDDSMLLECVEEEVREGASIPIACRGVRRVDTSRGRSVNSSASTPNKDAFKLYNGHAFRLGFSIRKGNQKFKAGCKTKYLKQFYCYKQGMKSDKGKGEKAYTKVDFRMGCKAMIEFRLNDESGWTVSRHDVSHNHGFCDLNQRHFMHSQRQVTKNNTGYLQELKDIRVSIAVWLRVLKKQYAVMPSFTHENVYFYYAVVSSLHMRVHTFILMDKFGCYNDSWLNRLYNLREKCPAFSKDFFSGGIPSVTECIV</sequence>
<dbReference type="Proteomes" id="UP001060085">
    <property type="component" value="Linkage Group LG03"/>
</dbReference>
<name>A0ACC0BMG3_CATRO</name>
<protein>
    <submittedName>
        <fullName evidence="1">Uncharacterized protein</fullName>
    </submittedName>
</protein>
<reference evidence="2" key="1">
    <citation type="journal article" date="2023" name="Nat. Plants">
        <title>Single-cell RNA sequencing provides a high-resolution roadmap for understanding the multicellular compartmentation of specialized metabolism.</title>
        <authorList>
            <person name="Sun S."/>
            <person name="Shen X."/>
            <person name="Li Y."/>
            <person name="Li Y."/>
            <person name="Wang S."/>
            <person name="Li R."/>
            <person name="Zhang H."/>
            <person name="Shen G."/>
            <person name="Guo B."/>
            <person name="Wei J."/>
            <person name="Xu J."/>
            <person name="St-Pierre B."/>
            <person name="Chen S."/>
            <person name="Sun C."/>
        </authorList>
    </citation>
    <scope>NUCLEOTIDE SEQUENCE [LARGE SCALE GENOMIC DNA]</scope>
</reference>
<organism evidence="1 2">
    <name type="scientific">Catharanthus roseus</name>
    <name type="common">Madagascar periwinkle</name>
    <name type="synonym">Vinca rosea</name>
    <dbReference type="NCBI Taxonomy" id="4058"/>
    <lineage>
        <taxon>Eukaryota</taxon>
        <taxon>Viridiplantae</taxon>
        <taxon>Streptophyta</taxon>
        <taxon>Embryophyta</taxon>
        <taxon>Tracheophyta</taxon>
        <taxon>Spermatophyta</taxon>
        <taxon>Magnoliopsida</taxon>
        <taxon>eudicotyledons</taxon>
        <taxon>Gunneridae</taxon>
        <taxon>Pentapetalae</taxon>
        <taxon>asterids</taxon>
        <taxon>lamiids</taxon>
        <taxon>Gentianales</taxon>
        <taxon>Apocynaceae</taxon>
        <taxon>Rauvolfioideae</taxon>
        <taxon>Vinceae</taxon>
        <taxon>Catharanthinae</taxon>
        <taxon>Catharanthus</taxon>
    </lineage>
</organism>
<dbReference type="EMBL" id="CM044703">
    <property type="protein sequence ID" value="KAI5673818.1"/>
    <property type="molecule type" value="Genomic_DNA"/>
</dbReference>